<feature type="domain" description="HTH cro/C1-type" evidence="5">
    <location>
        <begin position="10"/>
        <end position="64"/>
    </location>
</feature>
<keyword evidence="7" id="KW-1185">Reference proteome</keyword>
<evidence type="ECO:0000259" key="5">
    <source>
        <dbReference type="PROSITE" id="PS50943"/>
    </source>
</evidence>
<dbReference type="EMBL" id="QPMK01000006">
    <property type="protein sequence ID" value="RDD66260.1"/>
    <property type="molecule type" value="Genomic_DNA"/>
</dbReference>
<dbReference type="Pfam" id="PF01381">
    <property type="entry name" value="HTH_3"/>
    <property type="match status" value="1"/>
</dbReference>
<dbReference type="PIRSF" id="PIRSF019251">
    <property type="entry name" value="Rv0465c"/>
    <property type="match status" value="1"/>
</dbReference>
<keyword evidence="2" id="KW-0805">Transcription regulation</keyword>
<dbReference type="SMART" id="SM00530">
    <property type="entry name" value="HTH_XRE"/>
    <property type="match status" value="1"/>
</dbReference>
<dbReference type="Pfam" id="PF09856">
    <property type="entry name" value="ScfRs"/>
    <property type="match status" value="1"/>
</dbReference>
<evidence type="ECO:0000313" key="7">
    <source>
        <dbReference type="Proteomes" id="UP000253977"/>
    </source>
</evidence>
<reference evidence="6 7" key="1">
    <citation type="submission" date="2018-07" db="EMBL/GenBank/DDBJ databases">
        <title>Thalassococcus profundi sp. nov., a marine bacterium isolated from deep seawater of Okinawa Trough.</title>
        <authorList>
            <person name="Yu M."/>
        </authorList>
    </citation>
    <scope>NUCLEOTIDE SEQUENCE [LARGE SCALE GENOMIC DNA]</scope>
    <source>
        <strain evidence="6 7">WRAS1</strain>
    </source>
</reference>
<evidence type="ECO:0000313" key="6">
    <source>
        <dbReference type="EMBL" id="RDD66260.1"/>
    </source>
</evidence>
<dbReference type="OrthoDB" id="1123084at2"/>
<dbReference type="InterPro" id="IPR001387">
    <property type="entry name" value="Cro/C1-type_HTH"/>
</dbReference>
<evidence type="ECO:0000256" key="2">
    <source>
        <dbReference type="ARBA" id="ARBA00023015"/>
    </source>
</evidence>
<evidence type="ECO:0000256" key="4">
    <source>
        <dbReference type="ARBA" id="ARBA00023163"/>
    </source>
</evidence>
<organism evidence="6 7">
    <name type="scientific">Thalassococcus profundi</name>
    <dbReference type="NCBI Taxonomy" id="2282382"/>
    <lineage>
        <taxon>Bacteria</taxon>
        <taxon>Pseudomonadati</taxon>
        <taxon>Pseudomonadota</taxon>
        <taxon>Alphaproteobacteria</taxon>
        <taxon>Rhodobacterales</taxon>
        <taxon>Roseobacteraceae</taxon>
        <taxon>Thalassococcus</taxon>
    </lineage>
</organism>
<dbReference type="PANTHER" id="PTHR46797">
    <property type="entry name" value="HTH-TYPE TRANSCRIPTIONAL REGULATOR"/>
    <property type="match status" value="1"/>
</dbReference>
<dbReference type="GO" id="GO:0003700">
    <property type="term" value="F:DNA-binding transcription factor activity"/>
    <property type="evidence" value="ECO:0007669"/>
    <property type="project" value="TreeGrafter"/>
</dbReference>
<keyword evidence="3" id="KW-0238">DNA-binding</keyword>
<dbReference type="InterPro" id="IPR050807">
    <property type="entry name" value="TransReg_Diox_bact_type"/>
</dbReference>
<dbReference type="SUPFAM" id="SSF47413">
    <property type="entry name" value="lambda repressor-like DNA-binding domains"/>
    <property type="match status" value="1"/>
</dbReference>
<evidence type="ECO:0000256" key="3">
    <source>
        <dbReference type="ARBA" id="ARBA00023125"/>
    </source>
</evidence>
<dbReference type="PANTHER" id="PTHR46797:SF23">
    <property type="entry name" value="HTH-TYPE TRANSCRIPTIONAL REGULATOR SUTR"/>
    <property type="match status" value="1"/>
</dbReference>
<name>A0A369TM36_9RHOB</name>
<sequence length="466" mass="52158">MSKTLVGPQLRQLRQQMNHTQAEMARRLGISAAYVNLLENNQRSLSVPVLMKLTEAYGVDWRALVQDTDAAQLADLRSIMRDPVFAGARPDLTELRAAIDHAPRLVERFLQLYQNHRAMVDQLKRLPGTAGNLTLTTPETAIHDFFRNHGNHFDGLERAAEALRDRIGGSADDMYASLKRHLRVEHGVQANVRSLSEMPDMLRDYDAGARRIFLSEALDHTNRVFQLAHMIGLLEAGDIVADLVARSGLDDGKGGARLRVELTNYFAAAMLMPYAPLLEMAQASAYDIDRIAAAFGVSFEQVCHRLTTLQRDGARGVPFFFLRVDRAGNVTKRFNATGFTLAEEGGACPVWDLHGAFRVPGLIVPQFVELPDGGQFFTISRTTDRPVFSRQTQDRRLVVTIGCTRDHADQIGYARPYNLTDPQLYSPIGLNCHVCPRHSCSQRAHQPLHMHLPLDANRRGQTRYES</sequence>
<accession>A0A369TM36</accession>
<dbReference type="AlphaFoldDB" id="A0A369TM36"/>
<comment type="similarity">
    <text evidence="1">Belongs to the short-chain fatty acyl-CoA assimilation regulator (ScfR) family.</text>
</comment>
<dbReference type="InterPro" id="IPR010359">
    <property type="entry name" value="IrrE_HExxH"/>
</dbReference>
<dbReference type="RefSeq" id="WP_114510832.1">
    <property type="nucleotide sequence ID" value="NZ_QPMK01000006.1"/>
</dbReference>
<proteinExistence type="inferred from homology"/>
<dbReference type="Pfam" id="PF06114">
    <property type="entry name" value="Peptidase_M78"/>
    <property type="match status" value="1"/>
</dbReference>
<dbReference type="GO" id="GO:0005829">
    <property type="term" value="C:cytosol"/>
    <property type="evidence" value="ECO:0007669"/>
    <property type="project" value="TreeGrafter"/>
</dbReference>
<gene>
    <name evidence="6" type="ORF">DU478_10060</name>
</gene>
<dbReference type="CDD" id="cd00093">
    <property type="entry name" value="HTH_XRE"/>
    <property type="match status" value="1"/>
</dbReference>
<comment type="caution">
    <text evidence="6">The sequence shown here is derived from an EMBL/GenBank/DDBJ whole genome shotgun (WGS) entry which is preliminary data.</text>
</comment>
<dbReference type="InterPro" id="IPR018653">
    <property type="entry name" value="ScfR_C"/>
</dbReference>
<dbReference type="Gene3D" id="1.10.260.40">
    <property type="entry name" value="lambda repressor-like DNA-binding domains"/>
    <property type="match status" value="1"/>
</dbReference>
<evidence type="ECO:0000256" key="1">
    <source>
        <dbReference type="ARBA" id="ARBA00007227"/>
    </source>
</evidence>
<dbReference type="Proteomes" id="UP000253977">
    <property type="component" value="Unassembled WGS sequence"/>
</dbReference>
<dbReference type="InterPro" id="IPR026281">
    <property type="entry name" value="HTH_RamB"/>
</dbReference>
<dbReference type="GO" id="GO:0003677">
    <property type="term" value="F:DNA binding"/>
    <property type="evidence" value="ECO:0007669"/>
    <property type="project" value="UniProtKB-KW"/>
</dbReference>
<dbReference type="PROSITE" id="PS50943">
    <property type="entry name" value="HTH_CROC1"/>
    <property type="match status" value="1"/>
</dbReference>
<keyword evidence="4" id="KW-0804">Transcription</keyword>
<protein>
    <submittedName>
        <fullName evidence="6">XRE family transcriptional regulator</fullName>
    </submittedName>
</protein>
<dbReference type="InterPro" id="IPR010982">
    <property type="entry name" value="Lambda_DNA-bd_dom_sf"/>
</dbReference>